<comment type="domain">
    <text evidence="5">The RxLR-dEER motif acts to carry the protein into the host cell cytoplasm through binding to cell surface phosphatidylinositol-3-phosphate.</text>
</comment>
<feature type="chain" id="PRO_5044965770" description="RxLR effector protein" evidence="5">
    <location>
        <begin position="25"/>
        <end position="164"/>
    </location>
</feature>
<comment type="subcellular location">
    <subcellularLocation>
        <location evidence="1 5">Secreted</location>
    </subcellularLocation>
</comment>
<dbReference type="Pfam" id="PF16810">
    <property type="entry name" value="RXLR"/>
    <property type="match status" value="1"/>
</dbReference>
<proteinExistence type="inferred from homology"/>
<evidence type="ECO:0000256" key="3">
    <source>
        <dbReference type="ARBA" id="ARBA00022525"/>
    </source>
</evidence>
<protein>
    <recommendedName>
        <fullName evidence="5">RxLR effector protein</fullName>
    </recommendedName>
</protein>
<dbReference type="AlphaFoldDB" id="A0A225WMF5"/>
<dbReference type="InterPro" id="IPR031825">
    <property type="entry name" value="RXLR"/>
</dbReference>
<comment type="caution">
    <text evidence="6">The sequence shown here is derived from an EMBL/GenBank/DDBJ whole genome shotgun (WGS) entry which is preliminary data.</text>
</comment>
<comment type="function">
    <text evidence="5">Effector that suppresses plant defense responses during pathogen infection.</text>
</comment>
<reference evidence="7" key="1">
    <citation type="submission" date="2017-03" db="EMBL/GenBank/DDBJ databases">
        <title>Phytopthora megakarya and P. palmivora, two closely related causual agents of cacao black pod achieved similar genome size and gene model numbers by different mechanisms.</title>
        <authorList>
            <person name="Ali S."/>
            <person name="Shao J."/>
            <person name="Larry D.J."/>
            <person name="Kronmiller B."/>
            <person name="Shen D."/>
            <person name="Strem M.D."/>
            <person name="Melnick R.L."/>
            <person name="Guiltinan M.J."/>
            <person name="Tyler B.M."/>
            <person name="Meinhardt L.W."/>
            <person name="Bailey B.A."/>
        </authorList>
    </citation>
    <scope>NUCLEOTIDE SEQUENCE [LARGE SCALE GENOMIC DNA]</scope>
    <source>
        <strain evidence="7">zdho120</strain>
    </source>
</reference>
<dbReference type="EMBL" id="NBNE01000554">
    <property type="protein sequence ID" value="OWZ18674.1"/>
    <property type="molecule type" value="Genomic_DNA"/>
</dbReference>
<keyword evidence="4 5" id="KW-0732">Signal</keyword>
<gene>
    <name evidence="6" type="ORF">PHMEG_0007200</name>
</gene>
<evidence type="ECO:0000256" key="2">
    <source>
        <dbReference type="ARBA" id="ARBA00010400"/>
    </source>
</evidence>
<keyword evidence="3 5" id="KW-0964">Secreted</keyword>
<evidence type="ECO:0000256" key="1">
    <source>
        <dbReference type="ARBA" id="ARBA00004613"/>
    </source>
</evidence>
<evidence type="ECO:0000256" key="5">
    <source>
        <dbReference type="RuleBase" id="RU367124"/>
    </source>
</evidence>
<evidence type="ECO:0000256" key="4">
    <source>
        <dbReference type="ARBA" id="ARBA00022729"/>
    </source>
</evidence>
<sequence length="164" mass="18104">MRVPYVVMAAVLAFSFHQVPVTGGSDVALTGVISTGGMRLGGADESVSNHSRFLRGNNIANGDKEERWLGIRETFKQLMAHITVAKMLWKDSFSALDKVDDIAQLVRIEAITDKKMFSAFKTADTKKMDPHDLATELKKIPEADDDIIKLAVEGYTSYLRTLGK</sequence>
<feature type="signal peptide" evidence="5">
    <location>
        <begin position="1"/>
        <end position="24"/>
    </location>
</feature>
<dbReference type="Proteomes" id="UP000198211">
    <property type="component" value="Unassembled WGS sequence"/>
</dbReference>
<comment type="similarity">
    <text evidence="2 5">Belongs to the RxLR effector family.</text>
</comment>
<keyword evidence="7" id="KW-1185">Reference proteome</keyword>
<evidence type="ECO:0000313" key="7">
    <source>
        <dbReference type="Proteomes" id="UP000198211"/>
    </source>
</evidence>
<accession>A0A225WMF5</accession>
<name>A0A225WMF5_9STRA</name>
<evidence type="ECO:0000313" key="6">
    <source>
        <dbReference type="EMBL" id="OWZ18674.1"/>
    </source>
</evidence>
<organism evidence="6 7">
    <name type="scientific">Phytophthora megakarya</name>
    <dbReference type="NCBI Taxonomy" id="4795"/>
    <lineage>
        <taxon>Eukaryota</taxon>
        <taxon>Sar</taxon>
        <taxon>Stramenopiles</taxon>
        <taxon>Oomycota</taxon>
        <taxon>Peronosporomycetes</taxon>
        <taxon>Peronosporales</taxon>
        <taxon>Peronosporaceae</taxon>
        <taxon>Phytophthora</taxon>
    </lineage>
</organism>